<dbReference type="Proteomes" id="UP000316759">
    <property type="component" value="Unassembled WGS sequence"/>
</dbReference>
<dbReference type="SUPFAM" id="SSF52467">
    <property type="entry name" value="DHS-like NAD/FAD-binding domain"/>
    <property type="match status" value="1"/>
</dbReference>
<evidence type="ECO:0000259" key="14">
    <source>
        <dbReference type="Pfam" id="PF02776"/>
    </source>
</evidence>
<keyword evidence="6 10" id="KW-0786">Thiamine pyrophosphate</keyword>
<keyword evidence="11" id="KW-0812">Transmembrane</keyword>
<evidence type="ECO:0000256" key="3">
    <source>
        <dbReference type="ARBA" id="ARBA00007812"/>
    </source>
</evidence>
<sequence length="638" mass="70418">MESHLIKTEGLVLPIITFLVVIIFWVLIKKLRKIIIFELDQNSKHFGGELVADVLKAHDVRFLFTLCGGHISPILVAAERQNIRVIDVRHEASAVFAADAVSRLSGTVGVAAVTAGPGLTNTVTAVKNAQMAESPVVLLAGAAAGLLRGRGSLQDIDQLSLFRSLCKWSGRVNCVKDIVPMLCKAFYLARSGTPGPVLVEFPIDTLYPYGLVRQHLRISDNPQSWRQRFTNWYLRFYLFRLFANGFRIQPCSPDQVPTQIPVALPSIPWPSSKNIDQLVWLLSQAKRPVLVSLRVPVYLTGMARGLLGRRHPCVFRHARRAALRVADLIILAGTVCDFRMDYGRVLNRNAKVVIINRDKKQLYLNSDIFWRPYLAIRGDVGTTLKELATNLNDRFPCMSDFRCPTDWISELLAREHHRDEEIRQNSLAQPGQRINPLTVLWLLEHNGLKDEEENIIVADGGDFVGSAAYILRPRGPLSWLDPGPFGTLGVGGGFALGAKLCRPQANVWVIYGDGSSAYSLAEWDTMARHKAPAIGVIGNDACWSQIARDQLGLFGSNVACSLQSTKYELVGAAYAGANLTNDPCKSNSDCGAFSVTEKNVNNFTDYLTQARELSFKGLPSIINCHIAASGFRDGSISL</sequence>
<keyword evidence="5" id="KW-0479">Metal-binding</keyword>
<reference evidence="15 16" key="1">
    <citation type="submission" date="2019-04" db="EMBL/GenBank/DDBJ databases">
        <title>Annotation for the trematode Fasciola gigantica.</title>
        <authorList>
            <person name="Choi Y.-J."/>
        </authorList>
    </citation>
    <scope>NUCLEOTIDE SEQUENCE [LARGE SCALE GENOMIC DNA]</scope>
    <source>
        <strain evidence="15">Uganda_cow_1</strain>
    </source>
</reference>
<dbReference type="CDD" id="cd02004">
    <property type="entry name" value="TPP_BZL_OCoD_HPCL"/>
    <property type="match status" value="1"/>
</dbReference>
<dbReference type="GO" id="GO:0030976">
    <property type="term" value="F:thiamine pyrophosphate binding"/>
    <property type="evidence" value="ECO:0007669"/>
    <property type="project" value="InterPro"/>
</dbReference>
<dbReference type="InterPro" id="IPR000399">
    <property type="entry name" value="TPP-bd_CS"/>
</dbReference>
<dbReference type="InterPro" id="IPR029035">
    <property type="entry name" value="DHS-like_NAD/FAD-binding_dom"/>
</dbReference>
<evidence type="ECO:0000256" key="11">
    <source>
        <dbReference type="SAM" id="Phobius"/>
    </source>
</evidence>
<dbReference type="OrthoDB" id="16262at2759"/>
<dbReference type="GO" id="GO:0009097">
    <property type="term" value="P:isoleucine biosynthetic process"/>
    <property type="evidence" value="ECO:0007669"/>
    <property type="project" value="TreeGrafter"/>
</dbReference>
<evidence type="ECO:0000313" key="16">
    <source>
        <dbReference type="Proteomes" id="UP000316759"/>
    </source>
</evidence>
<comment type="catalytic activity">
    <reaction evidence="8">
        <text>2-hydroxyoctadecanoyl-CoA = heptadecanal + formyl-CoA</text>
        <dbReference type="Rhea" id="RHEA:55196"/>
        <dbReference type="ChEBI" id="CHEBI:57376"/>
        <dbReference type="ChEBI" id="CHEBI:74116"/>
        <dbReference type="ChEBI" id="CHEBI:138631"/>
    </reaction>
    <physiologicalReaction direction="left-to-right" evidence="8">
        <dbReference type="Rhea" id="RHEA:55197"/>
    </physiologicalReaction>
</comment>
<accession>A0A504YUE6</accession>
<keyword evidence="11" id="KW-1133">Transmembrane helix</keyword>
<dbReference type="InterPro" id="IPR045229">
    <property type="entry name" value="TPP_enz"/>
</dbReference>
<dbReference type="CDD" id="cd07035">
    <property type="entry name" value="TPP_PYR_POX_like"/>
    <property type="match status" value="1"/>
</dbReference>
<evidence type="ECO:0000256" key="6">
    <source>
        <dbReference type="ARBA" id="ARBA00023052"/>
    </source>
</evidence>
<dbReference type="GO" id="GO:0003984">
    <property type="term" value="F:acetolactate synthase activity"/>
    <property type="evidence" value="ECO:0007669"/>
    <property type="project" value="TreeGrafter"/>
</dbReference>
<organism evidence="15 16">
    <name type="scientific">Fasciola gigantica</name>
    <name type="common">Giant liver fluke</name>
    <dbReference type="NCBI Taxonomy" id="46835"/>
    <lineage>
        <taxon>Eukaryota</taxon>
        <taxon>Metazoa</taxon>
        <taxon>Spiralia</taxon>
        <taxon>Lophotrochozoa</taxon>
        <taxon>Platyhelminthes</taxon>
        <taxon>Trematoda</taxon>
        <taxon>Digenea</taxon>
        <taxon>Plagiorchiida</taxon>
        <taxon>Echinostomata</taxon>
        <taxon>Echinostomatoidea</taxon>
        <taxon>Fasciolidae</taxon>
        <taxon>Fasciola</taxon>
    </lineage>
</organism>
<dbReference type="Gene3D" id="3.40.50.1220">
    <property type="entry name" value="TPP-binding domain"/>
    <property type="match status" value="1"/>
</dbReference>
<evidence type="ECO:0000256" key="2">
    <source>
        <dbReference type="ARBA" id="ARBA00001964"/>
    </source>
</evidence>
<comment type="similarity">
    <text evidence="3 10">Belongs to the TPP enzyme family.</text>
</comment>
<evidence type="ECO:0000256" key="5">
    <source>
        <dbReference type="ARBA" id="ARBA00022723"/>
    </source>
</evidence>
<dbReference type="SUPFAM" id="SSF52518">
    <property type="entry name" value="Thiamin diphosphate-binding fold (THDP-binding)"/>
    <property type="match status" value="2"/>
</dbReference>
<name>A0A504YUE6_FASGI</name>
<dbReference type="PANTHER" id="PTHR18968:SF166">
    <property type="entry name" value="2-HYDROXYACYL-COA LYASE 2"/>
    <property type="match status" value="1"/>
</dbReference>
<evidence type="ECO:0000313" key="15">
    <source>
        <dbReference type="EMBL" id="TPP61597.1"/>
    </source>
</evidence>
<dbReference type="GO" id="GO:0050660">
    <property type="term" value="F:flavin adenine dinucleotide binding"/>
    <property type="evidence" value="ECO:0007669"/>
    <property type="project" value="TreeGrafter"/>
</dbReference>
<dbReference type="InterPro" id="IPR011766">
    <property type="entry name" value="TPP_enzyme_TPP-bd"/>
</dbReference>
<dbReference type="Gene3D" id="3.40.50.970">
    <property type="match status" value="2"/>
</dbReference>
<keyword evidence="11" id="KW-0472">Membrane</keyword>
<feature type="transmembrane region" description="Helical" evidence="11">
    <location>
        <begin position="12"/>
        <end position="28"/>
    </location>
</feature>
<feature type="domain" description="Thiamine pyrophosphate enzyme TPP-binding" evidence="13">
    <location>
        <begin position="459"/>
        <end position="568"/>
    </location>
</feature>
<evidence type="ECO:0000259" key="13">
    <source>
        <dbReference type="Pfam" id="PF02775"/>
    </source>
</evidence>
<dbReference type="Pfam" id="PF02776">
    <property type="entry name" value="TPP_enzyme_N"/>
    <property type="match status" value="1"/>
</dbReference>
<dbReference type="Pfam" id="PF00205">
    <property type="entry name" value="TPP_enzyme_M"/>
    <property type="match status" value="1"/>
</dbReference>
<feature type="domain" description="Thiamine pyrophosphate enzyme central" evidence="12">
    <location>
        <begin position="292"/>
        <end position="387"/>
    </location>
</feature>
<evidence type="ECO:0000259" key="12">
    <source>
        <dbReference type="Pfam" id="PF00205"/>
    </source>
</evidence>
<keyword evidence="16" id="KW-1185">Reference proteome</keyword>
<evidence type="ECO:0000256" key="1">
    <source>
        <dbReference type="ARBA" id="ARBA00001946"/>
    </source>
</evidence>
<dbReference type="GO" id="GO:0009099">
    <property type="term" value="P:L-valine biosynthetic process"/>
    <property type="evidence" value="ECO:0007669"/>
    <property type="project" value="TreeGrafter"/>
</dbReference>
<evidence type="ECO:0000256" key="9">
    <source>
        <dbReference type="ARBA" id="ARBA00048767"/>
    </source>
</evidence>
<dbReference type="EMBL" id="SUNJ01007981">
    <property type="protein sequence ID" value="TPP61597.1"/>
    <property type="molecule type" value="Genomic_DNA"/>
</dbReference>
<evidence type="ECO:0000256" key="4">
    <source>
        <dbReference type="ARBA" id="ARBA00018936"/>
    </source>
</evidence>
<evidence type="ECO:0000256" key="7">
    <source>
        <dbReference type="ARBA" id="ARBA00030510"/>
    </source>
</evidence>
<comment type="catalytic activity">
    <reaction evidence="9">
        <text>(2R)-hydroxyhexadecanoyl-CoA = pentadecanal + formyl-CoA</text>
        <dbReference type="Rhea" id="RHEA:55212"/>
        <dbReference type="ChEBI" id="CHEBI:17302"/>
        <dbReference type="ChEBI" id="CHEBI:57376"/>
        <dbReference type="ChEBI" id="CHEBI:138654"/>
    </reaction>
    <physiologicalReaction direction="left-to-right" evidence="9">
        <dbReference type="Rhea" id="RHEA:55213"/>
    </physiologicalReaction>
</comment>
<dbReference type="InterPro" id="IPR012000">
    <property type="entry name" value="Thiamin_PyroP_enz_cen_dom"/>
</dbReference>
<dbReference type="AlphaFoldDB" id="A0A504YUE6"/>
<comment type="cofactor">
    <cofactor evidence="1">
        <name>Mg(2+)</name>
        <dbReference type="ChEBI" id="CHEBI:18420"/>
    </cofactor>
</comment>
<evidence type="ECO:0000256" key="8">
    <source>
        <dbReference type="ARBA" id="ARBA00048738"/>
    </source>
</evidence>
<dbReference type="InterPro" id="IPR012001">
    <property type="entry name" value="Thiamin_PyroP_enz_TPP-bd_dom"/>
</dbReference>
<evidence type="ECO:0000256" key="10">
    <source>
        <dbReference type="RuleBase" id="RU362132"/>
    </source>
</evidence>
<proteinExistence type="inferred from homology"/>
<comment type="cofactor">
    <cofactor evidence="2">
        <name>thiamine diphosphate</name>
        <dbReference type="ChEBI" id="CHEBI:58937"/>
    </cofactor>
</comment>
<feature type="domain" description="Thiamine pyrophosphate enzyme N-terminal TPP-binding" evidence="14">
    <location>
        <begin position="47"/>
        <end position="161"/>
    </location>
</feature>
<dbReference type="PANTHER" id="PTHR18968">
    <property type="entry name" value="THIAMINE PYROPHOSPHATE ENZYMES"/>
    <property type="match status" value="1"/>
</dbReference>
<protein>
    <recommendedName>
        <fullName evidence="4">2-hydroxyacyl-CoA lyase 2</fullName>
    </recommendedName>
    <alternativeName>
        <fullName evidence="7">IlvB-like protein</fullName>
    </alternativeName>
</protein>
<dbReference type="GO" id="GO:0000287">
    <property type="term" value="F:magnesium ion binding"/>
    <property type="evidence" value="ECO:0007669"/>
    <property type="project" value="InterPro"/>
</dbReference>
<gene>
    <name evidence="15" type="ORF">FGIG_01149</name>
</gene>
<dbReference type="GO" id="GO:0005948">
    <property type="term" value="C:acetolactate synthase complex"/>
    <property type="evidence" value="ECO:0007669"/>
    <property type="project" value="TreeGrafter"/>
</dbReference>
<dbReference type="FunFam" id="3.40.50.970:FF:000007">
    <property type="entry name" value="Acetolactate synthase"/>
    <property type="match status" value="1"/>
</dbReference>
<dbReference type="PROSITE" id="PS00187">
    <property type="entry name" value="TPP_ENZYMES"/>
    <property type="match status" value="1"/>
</dbReference>
<dbReference type="Pfam" id="PF02775">
    <property type="entry name" value="TPP_enzyme_C"/>
    <property type="match status" value="1"/>
</dbReference>
<comment type="caution">
    <text evidence="15">The sequence shown here is derived from an EMBL/GenBank/DDBJ whole genome shotgun (WGS) entry which is preliminary data.</text>
</comment>
<dbReference type="InterPro" id="IPR029061">
    <property type="entry name" value="THDP-binding"/>
</dbReference>
<dbReference type="STRING" id="46835.A0A504YUE6"/>